<keyword evidence="1" id="KW-1133">Transmembrane helix</keyword>
<feature type="chain" id="PRO_5045480508" description="Protein-glutamine gamma-glutamyltransferase-like C-terminal domain-containing protein" evidence="2">
    <location>
        <begin position="20"/>
        <end position="269"/>
    </location>
</feature>
<dbReference type="RefSeq" id="WP_202008868.1">
    <property type="nucleotide sequence ID" value="NZ_JAERRB010000003.1"/>
</dbReference>
<evidence type="ECO:0000313" key="5">
    <source>
        <dbReference type="Proteomes" id="UP000613030"/>
    </source>
</evidence>
<evidence type="ECO:0000256" key="1">
    <source>
        <dbReference type="SAM" id="Phobius"/>
    </source>
</evidence>
<dbReference type="InterPro" id="IPR025403">
    <property type="entry name" value="TgpA-like_C"/>
</dbReference>
<gene>
    <name evidence="4" type="ORF">JI741_09685</name>
</gene>
<keyword evidence="5" id="KW-1185">Reference proteome</keyword>
<feature type="transmembrane region" description="Helical" evidence="1">
    <location>
        <begin position="122"/>
        <end position="143"/>
    </location>
</feature>
<proteinExistence type="predicted"/>
<keyword evidence="1" id="KW-0472">Membrane</keyword>
<dbReference type="Pfam" id="PF13559">
    <property type="entry name" value="DUF4129"/>
    <property type="match status" value="1"/>
</dbReference>
<feature type="signal peptide" evidence="2">
    <location>
        <begin position="1"/>
        <end position="19"/>
    </location>
</feature>
<protein>
    <recommendedName>
        <fullName evidence="3">Protein-glutamine gamma-glutamyltransferase-like C-terminal domain-containing protein</fullName>
    </recommendedName>
</protein>
<dbReference type="Proteomes" id="UP000613030">
    <property type="component" value="Unassembled WGS sequence"/>
</dbReference>
<evidence type="ECO:0000256" key="2">
    <source>
        <dbReference type="SAM" id="SignalP"/>
    </source>
</evidence>
<reference evidence="4 5" key="1">
    <citation type="submission" date="2021-01" db="EMBL/GenBank/DDBJ databases">
        <title>Chryseolinea sp. Jin1 Genome sequencing and assembly.</title>
        <authorList>
            <person name="Kim I."/>
        </authorList>
    </citation>
    <scope>NUCLEOTIDE SEQUENCE [LARGE SCALE GENOMIC DNA]</scope>
    <source>
        <strain evidence="4 5">Jin1</strain>
    </source>
</reference>
<keyword evidence="2" id="KW-0732">Signal</keyword>
<evidence type="ECO:0000313" key="4">
    <source>
        <dbReference type="EMBL" id="MBL0741489.1"/>
    </source>
</evidence>
<comment type="caution">
    <text evidence="4">The sequence shown here is derived from an EMBL/GenBank/DDBJ whole genome shotgun (WGS) entry which is preliminary data.</text>
</comment>
<dbReference type="EMBL" id="JAERRB010000003">
    <property type="protein sequence ID" value="MBL0741489.1"/>
    <property type="molecule type" value="Genomic_DNA"/>
</dbReference>
<feature type="domain" description="Protein-glutamine gamma-glutamyltransferase-like C-terminal" evidence="3">
    <location>
        <begin position="196"/>
        <end position="259"/>
    </location>
</feature>
<keyword evidence="1" id="KW-0812">Transmembrane</keyword>
<sequence>MKHSVALILFFLSHVVVFAQDDSLAVAQDSLVTTSDTTDEAGEEPETFVYEEEDDKQKIAPPDSLAVNARHFDDATLKELKDDPALRYKQPPTVGESLWQRFLDLLAEMFGSILNGAVGTNWGRVITFLIGFVLVIVIIMMLLRINAFRMFYAGEGANTMKYNVLDENIHEMDFDKLIQEALARNDHRAGVRLIFLYALKLLADKNLIHWERGKTNHDYLAELKGNDVRSGFNELNYYFEYAWYGNFNINREMFASVQETFKNWRNSLT</sequence>
<accession>A0ABS1KPV0</accession>
<evidence type="ECO:0000259" key="3">
    <source>
        <dbReference type="Pfam" id="PF13559"/>
    </source>
</evidence>
<name>A0ABS1KPV0_9BACT</name>
<organism evidence="4 5">
    <name type="scientific">Chryseolinea lacunae</name>
    <dbReference type="NCBI Taxonomy" id="2801331"/>
    <lineage>
        <taxon>Bacteria</taxon>
        <taxon>Pseudomonadati</taxon>
        <taxon>Bacteroidota</taxon>
        <taxon>Cytophagia</taxon>
        <taxon>Cytophagales</taxon>
        <taxon>Fulvivirgaceae</taxon>
        <taxon>Chryseolinea</taxon>
    </lineage>
</organism>